<dbReference type="CDD" id="cd01837">
    <property type="entry name" value="SGNH_plant_lipase_like"/>
    <property type="match status" value="1"/>
</dbReference>
<evidence type="ECO:0000256" key="1">
    <source>
        <dbReference type="ARBA" id="ARBA00008668"/>
    </source>
</evidence>
<dbReference type="Gene3D" id="3.40.50.1110">
    <property type="entry name" value="SGNH hydrolase"/>
    <property type="match status" value="1"/>
</dbReference>
<dbReference type="InterPro" id="IPR008265">
    <property type="entry name" value="Lipase_GDSL_AS"/>
</dbReference>
<reference evidence="6 7" key="1">
    <citation type="submission" date="2021-05" db="EMBL/GenBank/DDBJ databases">
        <title>Genome Assembly of Synthetic Allotetraploid Brassica napus Reveals Homoeologous Exchanges between Subgenomes.</title>
        <authorList>
            <person name="Davis J.T."/>
        </authorList>
    </citation>
    <scope>NUCLEOTIDE SEQUENCE [LARGE SCALE GENOMIC DNA]</scope>
    <source>
        <strain evidence="7">cv. Da-Ae</strain>
        <tissue evidence="6">Seedling</tissue>
    </source>
</reference>
<gene>
    <name evidence="6" type="ORF">HID58_087806</name>
</gene>
<dbReference type="PANTHER" id="PTHR45648:SF98">
    <property type="entry name" value="(RAPE) HYPOTHETICAL PROTEIN"/>
    <property type="match status" value="1"/>
</dbReference>
<protein>
    <recommendedName>
        <fullName evidence="8">GDSL esterase/lipase At5g55050-like</fullName>
    </recommendedName>
</protein>
<organism evidence="6 7">
    <name type="scientific">Brassica napus</name>
    <name type="common">Rape</name>
    <dbReference type="NCBI Taxonomy" id="3708"/>
    <lineage>
        <taxon>Eukaryota</taxon>
        <taxon>Viridiplantae</taxon>
        <taxon>Streptophyta</taxon>
        <taxon>Embryophyta</taxon>
        <taxon>Tracheophyta</taxon>
        <taxon>Spermatophyta</taxon>
        <taxon>Magnoliopsida</taxon>
        <taxon>eudicotyledons</taxon>
        <taxon>Gunneridae</taxon>
        <taxon>Pentapetalae</taxon>
        <taxon>rosids</taxon>
        <taxon>malvids</taxon>
        <taxon>Brassicales</taxon>
        <taxon>Brassicaceae</taxon>
        <taxon>Brassiceae</taxon>
        <taxon>Brassica</taxon>
    </lineage>
</organism>
<feature type="signal peptide" evidence="5">
    <location>
        <begin position="1"/>
        <end position="32"/>
    </location>
</feature>
<keyword evidence="2" id="KW-0378">Hydrolase</keyword>
<evidence type="ECO:0000256" key="2">
    <source>
        <dbReference type="ARBA" id="ARBA00022801"/>
    </source>
</evidence>
<accession>A0ABQ7XXB6</accession>
<comment type="caution">
    <text evidence="6">The sequence shown here is derived from an EMBL/GenBank/DDBJ whole genome shotgun (WGS) entry which is preliminary data.</text>
</comment>
<evidence type="ECO:0000256" key="3">
    <source>
        <dbReference type="ARBA" id="ARBA00022963"/>
    </source>
</evidence>
<dbReference type="EMBL" id="JAGKQM010000019">
    <property type="protein sequence ID" value="KAH0859545.1"/>
    <property type="molecule type" value="Genomic_DNA"/>
</dbReference>
<dbReference type="InterPro" id="IPR036514">
    <property type="entry name" value="SGNH_hydro_sf"/>
</dbReference>
<name>A0ABQ7XXB6_BRANA</name>
<feature type="chain" id="PRO_5047364353" description="GDSL esterase/lipase At5g55050-like" evidence="5">
    <location>
        <begin position="33"/>
        <end position="351"/>
    </location>
</feature>
<dbReference type="Proteomes" id="UP000824890">
    <property type="component" value="Unassembled WGS sequence"/>
</dbReference>
<dbReference type="SUPFAM" id="SSF52266">
    <property type="entry name" value="SGNH hydrolase"/>
    <property type="match status" value="1"/>
</dbReference>
<sequence length="351" mass="38949">MANMSKKKTPSLAIWLLYLGLLWFDSFPGLEAATGKLASIPGLYVFGDSLVDAGNNNYLPISIAKANYPRNGVDFPKKKATGRFSNGKNAADVIAEKFGLPLPPPYRSLKGALKGQSIPLSHQVDDWLSIHNEVTGKLRPAEAQVHLSKSLFIVVIGSNDLFDYYGSFKTREKNNPQQYTRSMADKLKEQLKRIHETGARKFLVVGVAQIGCIPGNRDTESDLHECDEEANRSCSLYNEALVKMLQQLKQELQNSMSYSYFDNFKSLQDINSNPARFGFTEVTSACCGSGKLNAASHCQPISKFCPDRTKHLFWDRFGHPTEAASRTFVDLMLSNDSQYSSPLTLTQLASS</sequence>
<keyword evidence="5" id="KW-0732">Signal</keyword>
<evidence type="ECO:0000313" key="6">
    <source>
        <dbReference type="EMBL" id="KAH0859545.1"/>
    </source>
</evidence>
<dbReference type="InterPro" id="IPR035669">
    <property type="entry name" value="SGNH_plant_lipase-like"/>
</dbReference>
<dbReference type="Pfam" id="PF00657">
    <property type="entry name" value="Lipase_GDSL"/>
    <property type="match status" value="1"/>
</dbReference>
<evidence type="ECO:0000256" key="5">
    <source>
        <dbReference type="SAM" id="SignalP"/>
    </source>
</evidence>
<dbReference type="PROSITE" id="PS01098">
    <property type="entry name" value="LIPASE_GDSL_SER"/>
    <property type="match status" value="1"/>
</dbReference>
<comment type="similarity">
    <text evidence="1">Belongs to the 'GDSL' lipolytic enzyme family.</text>
</comment>
<dbReference type="PANTHER" id="PTHR45648">
    <property type="entry name" value="GDSL LIPASE/ACYLHYDROLASE FAMILY PROTEIN (AFU_ORTHOLOGUE AFUA_4G14700)"/>
    <property type="match status" value="1"/>
</dbReference>
<keyword evidence="3" id="KW-0442">Lipid degradation</keyword>
<evidence type="ECO:0000313" key="7">
    <source>
        <dbReference type="Proteomes" id="UP000824890"/>
    </source>
</evidence>
<evidence type="ECO:0000256" key="4">
    <source>
        <dbReference type="ARBA" id="ARBA00023098"/>
    </source>
</evidence>
<keyword evidence="7" id="KW-1185">Reference proteome</keyword>
<proteinExistence type="inferred from homology"/>
<evidence type="ECO:0008006" key="8">
    <source>
        <dbReference type="Google" id="ProtNLM"/>
    </source>
</evidence>
<dbReference type="InterPro" id="IPR051058">
    <property type="entry name" value="GDSL_Est/Lipase"/>
</dbReference>
<dbReference type="InterPro" id="IPR001087">
    <property type="entry name" value="GDSL"/>
</dbReference>
<keyword evidence="4" id="KW-0443">Lipid metabolism</keyword>